<protein>
    <submittedName>
        <fullName evidence="1">Dnase i-like superfamily protein</fullName>
    </submittedName>
</protein>
<dbReference type="Gene3D" id="3.60.10.10">
    <property type="entry name" value="Endonuclease/exonuclease/phosphatase"/>
    <property type="match status" value="1"/>
</dbReference>
<dbReference type="PANTHER" id="PTHR33710:SF71">
    <property type="entry name" value="ENDONUCLEASE_EXONUCLEASE_PHOSPHATASE DOMAIN-CONTAINING PROTEIN"/>
    <property type="match status" value="1"/>
</dbReference>
<name>A0A7J6WID4_THATH</name>
<dbReference type="EMBL" id="JABWDY010015659">
    <property type="protein sequence ID" value="KAF5196677.1"/>
    <property type="molecule type" value="Genomic_DNA"/>
</dbReference>
<organism evidence="1 2">
    <name type="scientific">Thalictrum thalictroides</name>
    <name type="common">Rue-anemone</name>
    <name type="synonym">Anemone thalictroides</name>
    <dbReference type="NCBI Taxonomy" id="46969"/>
    <lineage>
        <taxon>Eukaryota</taxon>
        <taxon>Viridiplantae</taxon>
        <taxon>Streptophyta</taxon>
        <taxon>Embryophyta</taxon>
        <taxon>Tracheophyta</taxon>
        <taxon>Spermatophyta</taxon>
        <taxon>Magnoliopsida</taxon>
        <taxon>Ranunculales</taxon>
        <taxon>Ranunculaceae</taxon>
        <taxon>Thalictroideae</taxon>
        <taxon>Thalictrum</taxon>
    </lineage>
</organism>
<dbReference type="Proteomes" id="UP000554482">
    <property type="component" value="Unassembled WGS sequence"/>
</dbReference>
<dbReference type="OrthoDB" id="1932741at2759"/>
<dbReference type="AlphaFoldDB" id="A0A7J6WID4"/>
<reference evidence="1 2" key="1">
    <citation type="submission" date="2020-06" db="EMBL/GenBank/DDBJ databases">
        <title>Transcriptomic and genomic resources for Thalictrum thalictroides and T. hernandezii: Facilitating candidate gene discovery in an emerging model plant lineage.</title>
        <authorList>
            <person name="Arias T."/>
            <person name="Riano-Pachon D.M."/>
            <person name="Di Stilio V.S."/>
        </authorList>
    </citation>
    <scope>NUCLEOTIDE SEQUENCE [LARGE SCALE GENOMIC DNA]</scope>
    <source>
        <strain evidence="2">cv. WT478/WT964</strain>
        <tissue evidence="1">Leaves</tissue>
    </source>
</reference>
<evidence type="ECO:0000313" key="2">
    <source>
        <dbReference type="Proteomes" id="UP000554482"/>
    </source>
</evidence>
<keyword evidence="2" id="KW-1185">Reference proteome</keyword>
<dbReference type="SUPFAM" id="SSF56219">
    <property type="entry name" value="DNase I-like"/>
    <property type="match status" value="1"/>
</dbReference>
<sequence length="319" mass="37122">MADQELSDLPAKGGHFTWSNKSTGPRRTLTKIDRCFINPVWRRLYSDSYVDFLAPSMSDHAPMVLQWGEHHMQCKSFKFFNHWTEHPTFKPLVEEAWGCQVSGNPMTRLIAKLKAVKFKLQEWSRIHFSRISERTKIAQENLIKIQTEIQNRPLDLSLALLEIEATMEYSELCRQEEASLFQKVKQNNVTLGDGNNAYFHRLVQGKKNVNTIRSVRTENGNLHSDDTSIKNAFLHYYQALLAQEHDSDLQSEDLNFVHFPQLGNQHELQDLARTVSKEEIKNVLFDIDDNNCNTPGFRPRSSRFASKSFEKLNPIWRRN</sequence>
<evidence type="ECO:0000313" key="1">
    <source>
        <dbReference type="EMBL" id="KAF5196677.1"/>
    </source>
</evidence>
<dbReference type="InterPro" id="IPR036691">
    <property type="entry name" value="Endo/exonu/phosph_ase_sf"/>
</dbReference>
<dbReference type="PANTHER" id="PTHR33710">
    <property type="entry name" value="BNAC02G09200D PROTEIN"/>
    <property type="match status" value="1"/>
</dbReference>
<proteinExistence type="predicted"/>
<accession>A0A7J6WID4</accession>
<comment type="caution">
    <text evidence="1">The sequence shown here is derived from an EMBL/GenBank/DDBJ whole genome shotgun (WGS) entry which is preliminary data.</text>
</comment>
<gene>
    <name evidence="1" type="ORF">FRX31_013737</name>
</gene>